<proteinExistence type="predicted"/>
<keyword evidence="2" id="KW-1185">Reference proteome</keyword>
<gene>
    <name evidence="1" type="ORF">KQX54_012416</name>
</gene>
<reference evidence="1 2" key="1">
    <citation type="journal article" date="2021" name="J. Hered.">
        <title>A chromosome-level genome assembly of the parasitoid wasp, Cotesia glomerata (Hymenoptera: Braconidae).</title>
        <authorList>
            <person name="Pinto B.J."/>
            <person name="Weis J.J."/>
            <person name="Gamble T."/>
            <person name="Ode P.J."/>
            <person name="Paul R."/>
            <person name="Zaspel J.M."/>
        </authorList>
    </citation>
    <scope>NUCLEOTIDE SEQUENCE [LARGE SCALE GENOMIC DNA]</scope>
    <source>
        <strain evidence="1">CgM1</strain>
    </source>
</reference>
<accession>A0AAV7HXF9</accession>
<comment type="caution">
    <text evidence="1">The sequence shown here is derived from an EMBL/GenBank/DDBJ whole genome shotgun (WGS) entry which is preliminary data.</text>
</comment>
<evidence type="ECO:0000313" key="1">
    <source>
        <dbReference type="EMBL" id="KAH0535042.1"/>
    </source>
</evidence>
<dbReference type="Proteomes" id="UP000826195">
    <property type="component" value="Unassembled WGS sequence"/>
</dbReference>
<evidence type="ECO:0000313" key="2">
    <source>
        <dbReference type="Proteomes" id="UP000826195"/>
    </source>
</evidence>
<dbReference type="EMBL" id="JAHXZJ010002982">
    <property type="protein sequence ID" value="KAH0535042.1"/>
    <property type="molecule type" value="Genomic_DNA"/>
</dbReference>
<organism evidence="1 2">
    <name type="scientific">Cotesia glomerata</name>
    <name type="common">Lepidopteran parasitic wasp</name>
    <name type="synonym">Apanteles glomeratus</name>
    <dbReference type="NCBI Taxonomy" id="32391"/>
    <lineage>
        <taxon>Eukaryota</taxon>
        <taxon>Metazoa</taxon>
        <taxon>Ecdysozoa</taxon>
        <taxon>Arthropoda</taxon>
        <taxon>Hexapoda</taxon>
        <taxon>Insecta</taxon>
        <taxon>Pterygota</taxon>
        <taxon>Neoptera</taxon>
        <taxon>Endopterygota</taxon>
        <taxon>Hymenoptera</taxon>
        <taxon>Apocrita</taxon>
        <taxon>Ichneumonoidea</taxon>
        <taxon>Braconidae</taxon>
        <taxon>Microgastrinae</taxon>
        <taxon>Cotesia</taxon>
    </lineage>
</organism>
<name>A0AAV7HXF9_COTGL</name>
<sequence>MEASMTCMATGDSPASNPGVSFYSAQCTKRSACSAFSFLRPTKYLKRCPYFALNIKAQLRLATIYACNITFNVITYKLIPRSSCRARNLDEPETTTHFSLNCSTYQSLRMKLLSSLGAFRDASELLALDSAYGTKVLTNYTIECLKFRSKLQENESVDADLPRHFA</sequence>
<protein>
    <submittedName>
        <fullName evidence="1">Uncharacterized protein</fullName>
    </submittedName>
</protein>
<dbReference type="AlphaFoldDB" id="A0AAV7HXF9"/>